<feature type="compositionally biased region" description="Low complexity" evidence="1">
    <location>
        <begin position="206"/>
        <end position="235"/>
    </location>
</feature>
<comment type="caution">
    <text evidence="2">The sequence shown here is derived from an EMBL/GenBank/DDBJ whole genome shotgun (WGS) entry which is preliminary data.</text>
</comment>
<dbReference type="AlphaFoldDB" id="A0A5B0MLK8"/>
<feature type="compositionally biased region" description="Low complexity" evidence="1">
    <location>
        <begin position="74"/>
        <end position="90"/>
    </location>
</feature>
<evidence type="ECO:0000313" key="3">
    <source>
        <dbReference type="EMBL" id="KAA1078856.1"/>
    </source>
</evidence>
<protein>
    <recommendedName>
        <fullName evidence="6">Myb/SANT-like domain-containing protein</fullName>
    </recommendedName>
</protein>
<evidence type="ECO:0008006" key="6">
    <source>
        <dbReference type="Google" id="ProtNLM"/>
    </source>
</evidence>
<evidence type="ECO:0000313" key="5">
    <source>
        <dbReference type="Proteomes" id="UP000325313"/>
    </source>
</evidence>
<gene>
    <name evidence="2" type="ORF">PGT21_022856</name>
    <name evidence="3" type="ORF">PGTUg99_009810</name>
</gene>
<dbReference type="Proteomes" id="UP000324748">
    <property type="component" value="Unassembled WGS sequence"/>
</dbReference>
<feature type="region of interest" description="Disordered" evidence="1">
    <location>
        <begin position="1"/>
        <end position="240"/>
    </location>
</feature>
<feature type="compositionally biased region" description="Low complexity" evidence="1">
    <location>
        <begin position="131"/>
        <end position="141"/>
    </location>
</feature>
<accession>A0A5B0MLK8</accession>
<feature type="compositionally biased region" description="Pro residues" evidence="1">
    <location>
        <begin position="34"/>
        <end position="43"/>
    </location>
</feature>
<reference evidence="4 5" key="1">
    <citation type="submission" date="2019-05" db="EMBL/GenBank/DDBJ databases">
        <title>Emergence of the Ug99 lineage of the wheat stem rust pathogen through somatic hybridization.</title>
        <authorList>
            <person name="Li F."/>
            <person name="Upadhyaya N.M."/>
            <person name="Sperschneider J."/>
            <person name="Matny O."/>
            <person name="Nguyen-Phuc H."/>
            <person name="Mago R."/>
            <person name="Raley C."/>
            <person name="Miller M.E."/>
            <person name="Silverstein K.A.T."/>
            <person name="Henningsen E."/>
            <person name="Hirsch C.D."/>
            <person name="Visser B."/>
            <person name="Pretorius Z.A."/>
            <person name="Steffenson B.J."/>
            <person name="Schwessinger B."/>
            <person name="Dodds P.N."/>
            <person name="Figueroa M."/>
        </authorList>
    </citation>
    <scope>NUCLEOTIDE SEQUENCE [LARGE SCALE GENOMIC DNA]</scope>
    <source>
        <strain evidence="2">21-0</strain>
        <strain evidence="3 5">Ug99</strain>
    </source>
</reference>
<feature type="compositionally biased region" description="Polar residues" evidence="1">
    <location>
        <begin position="158"/>
        <end position="205"/>
    </location>
</feature>
<dbReference type="OrthoDB" id="76215at2759"/>
<dbReference type="EMBL" id="VSWC01000145">
    <property type="protein sequence ID" value="KAA1076879.1"/>
    <property type="molecule type" value="Genomic_DNA"/>
</dbReference>
<evidence type="ECO:0000313" key="4">
    <source>
        <dbReference type="Proteomes" id="UP000324748"/>
    </source>
</evidence>
<dbReference type="Proteomes" id="UP000325313">
    <property type="component" value="Unassembled WGS sequence"/>
</dbReference>
<feature type="compositionally biased region" description="Acidic residues" evidence="1">
    <location>
        <begin position="142"/>
        <end position="155"/>
    </location>
</feature>
<dbReference type="EMBL" id="VDEP01000446">
    <property type="protein sequence ID" value="KAA1078856.1"/>
    <property type="molecule type" value="Genomic_DNA"/>
</dbReference>
<evidence type="ECO:0000313" key="2">
    <source>
        <dbReference type="EMBL" id="KAA1076879.1"/>
    </source>
</evidence>
<name>A0A5B0MLK8_PUCGR</name>
<feature type="compositionally biased region" description="Polar residues" evidence="1">
    <location>
        <begin position="98"/>
        <end position="130"/>
    </location>
</feature>
<sequence length="309" mass="33856">MMVSHWGYSAPDSSPLSTSPPPPIFQPSITSPCSPNPHPPLYMPPRKKQPMVARQQAPPIPSSQTVPDISYLMNSGQNSSSPQLPNPSQLHYGFQPFQAATPQGFDSQGLQPRWQPAQQHNTPLHQTFRPSSLPSYSGSSPEESENSDDNDDDEGMQPQYSLASAQDTTPHISPSVRSAQSATQSVRSAQSATQSVRSTMASMQLSGTPLPSQTPQPSLSEFTPSQQTQQTQSSQKKNLQWTGAMEKSAIKLYVKLVESGEKSDQGFKAQFHRWVAEELNKQYPGNNFDEAKCKSKLNQVCTTRCLVAP</sequence>
<proteinExistence type="predicted"/>
<keyword evidence="4" id="KW-1185">Reference proteome</keyword>
<organism evidence="2 4">
    <name type="scientific">Puccinia graminis f. sp. tritici</name>
    <dbReference type="NCBI Taxonomy" id="56615"/>
    <lineage>
        <taxon>Eukaryota</taxon>
        <taxon>Fungi</taxon>
        <taxon>Dikarya</taxon>
        <taxon>Basidiomycota</taxon>
        <taxon>Pucciniomycotina</taxon>
        <taxon>Pucciniomycetes</taxon>
        <taxon>Pucciniales</taxon>
        <taxon>Pucciniaceae</taxon>
        <taxon>Puccinia</taxon>
    </lineage>
</organism>
<evidence type="ECO:0000256" key="1">
    <source>
        <dbReference type="SAM" id="MobiDB-lite"/>
    </source>
</evidence>